<protein>
    <submittedName>
        <fullName evidence="11">Amino acid ABC transporter permease</fullName>
    </submittedName>
</protein>
<evidence type="ECO:0000256" key="8">
    <source>
        <dbReference type="ARBA" id="ARBA00023136"/>
    </source>
</evidence>
<feature type="transmembrane region" description="Helical" evidence="9">
    <location>
        <begin position="83"/>
        <end position="104"/>
    </location>
</feature>
<dbReference type="PANTHER" id="PTHR30614:SF35">
    <property type="entry name" value="ABC TRANSPORTER PERMEASE PROTEIN"/>
    <property type="match status" value="1"/>
</dbReference>
<comment type="caution">
    <text evidence="11">The sequence shown here is derived from an EMBL/GenBank/DDBJ whole genome shotgun (WGS) entry which is preliminary data.</text>
</comment>
<accession>A0ABP9N057</accession>
<evidence type="ECO:0000256" key="7">
    <source>
        <dbReference type="ARBA" id="ARBA00022989"/>
    </source>
</evidence>
<proteinExistence type="inferred from homology"/>
<keyword evidence="12" id="KW-1185">Reference proteome</keyword>
<feature type="transmembrane region" description="Helical" evidence="9">
    <location>
        <begin position="57"/>
        <end position="77"/>
    </location>
</feature>
<keyword evidence="8 9" id="KW-0472">Membrane</keyword>
<reference evidence="12" key="1">
    <citation type="journal article" date="2019" name="Int. J. Syst. Evol. Microbiol.">
        <title>The Global Catalogue of Microorganisms (GCM) 10K type strain sequencing project: providing services to taxonomists for standard genome sequencing and annotation.</title>
        <authorList>
            <consortium name="The Broad Institute Genomics Platform"/>
            <consortium name="The Broad Institute Genome Sequencing Center for Infectious Disease"/>
            <person name="Wu L."/>
            <person name="Ma J."/>
        </authorList>
    </citation>
    <scope>NUCLEOTIDE SEQUENCE [LARGE SCALE GENOMIC DNA]</scope>
    <source>
        <strain evidence="12">JCM 18050</strain>
    </source>
</reference>
<keyword evidence="6" id="KW-0029">Amino-acid transport</keyword>
<dbReference type="CDD" id="cd06261">
    <property type="entry name" value="TM_PBP2"/>
    <property type="match status" value="1"/>
</dbReference>
<evidence type="ECO:0000256" key="6">
    <source>
        <dbReference type="ARBA" id="ARBA00022970"/>
    </source>
</evidence>
<dbReference type="SUPFAM" id="SSF161098">
    <property type="entry name" value="MetI-like"/>
    <property type="match status" value="1"/>
</dbReference>
<comment type="similarity">
    <text evidence="2">Belongs to the binding-protein-dependent transport system permease family. HisMQ subfamily.</text>
</comment>
<dbReference type="InterPro" id="IPR010065">
    <property type="entry name" value="AA_ABC_transptr_permease_3TM"/>
</dbReference>
<dbReference type="PANTHER" id="PTHR30614">
    <property type="entry name" value="MEMBRANE COMPONENT OF AMINO ACID ABC TRANSPORTER"/>
    <property type="match status" value="1"/>
</dbReference>
<feature type="domain" description="ABC transmembrane type-1" evidence="10">
    <location>
        <begin position="21"/>
        <end position="209"/>
    </location>
</feature>
<keyword evidence="4" id="KW-1003">Cell membrane</keyword>
<evidence type="ECO:0000256" key="4">
    <source>
        <dbReference type="ARBA" id="ARBA00022475"/>
    </source>
</evidence>
<keyword evidence="3 9" id="KW-0813">Transport</keyword>
<dbReference type="Proteomes" id="UP001500171">
    <property type="component" value="Unassembled WGS sequence"/>
</dbReference>
<keyword evidence="5 9" id="KW-0812">Transmembrane</keyword>
<dbReference type="NCBIfam" id="TIGR01726">
    <property type="entry name" value="HEQRo_perm_3TM"/>
    <property type="match status" value="1"/>
</dbReference>
<evidence type="ECO:0000313" key="11">
    <source>
        <dbReference type="EMBL" id="GAA5104003.1"/>
    </source>
</evidence>
<dbReference type="RefSeq" id="WP_345487611.1">
    <property type="nucleotide sequence ID" value="NZ_BAABHY010000001.1"/>
</dbReference>
<dbReference type="InterPro" id="IPR043429">
    <property type="entry name" value="ArtM/GltK/GlnP/TcyL/YhdX-like"/>
</dbReference>
<evidence type="ECO:0000256" key="9">
    <source>
        <dbReference type="RuleBase" id="RU363032"/>
    </source>
</evidence>
<evidence type="ECO:0000313" key="12">
    <source>
        <dbReference type="Proteomes" id="UP001500171"/>
    </source>
</evidence>
<evidence type="ECO:0000259" key="10">
    <source>
        <dbReference type="PROSITE" id="PS50928"/>
    </source>
</evidence>
<dbReference type="Pfam" id="PF00528">
    <property type="entry name" value="BPD_transp_1"/>
    <property type="match status" value="1"/>
</dbReference>
<dbReference type="PROSITE" id="PS50928">
    <property type="entry name" value="ABC_TM1"/>
    <property type="match status" value="1"/>
</dbReference>
<keyword evidence="7 9" id="KW-1133">Transmembrane helix</keyword>
<dbReference type="EMBL" id="BAABHY010000001">
    <property type="protein sequence ID" value="GAA5104003.1"/>
    <property type="molecule type" value="Genomic_DNA"/>
</dbReference>
<evidence type="ECO:0000256" key="2">
    <source>
        <dbReference type="ARBA" id="ARBA00010072"/>
    </source>
</evidence>
<feature type="transmembrane region" description="Helical" evidence="9">
    <location>
        <begin position="147"/>
        <end position="165"/>
    </location>
</feature>
<evidence type="ECO:0000256" key="5">
    <source>
        <dbReference type="ARBA" id="ARBA00022692"/>
    </source>
</evidence>
<dbReference type="InterPro" id="IPR000515">
    <property type="entry name" value="MetI-like"/>
</dbReference>
<name>A0ABP9N057_9GAMM</name>
<evidence type="ECO:0000256" key="1">
    <source>
        <dbReference type="ARBA" id="ARBA00004429"/>
    </source>
</evidence>
<sequence length="222" mass="24809">MNYSFQFSPLIAYIPNFLSGLWLTIELTIITTILGIIVGTLGAAVRTSQYRVFSTLWSAYVELIRNTPFIVQLFFIFFGLPNLGIKISEVTAAIIAMIVNLGAYNTEIIRAGIQSIPLGQWEAARVLGFSKAKTFMLVILPPAMKKIYPALTSQCIIVMLGSSVISQISVEELTFQANFIQSRTFLSFEVYFITALIYLLLSILMRKLLTQIGHYLFGNKAI</sequence>
<comment type="subcellular location">
    <subcellularLocation>
        <location evidence="1">Cell inner membrane</location>
        <topology evidence="1">Multi-pass membrane protein</topology>
    </subcellularLocation>
    <subcellularLocation>
        <location evidence="9">Cell membrane</location>
        <topology evidence="9">Multi-pass membrane protein</topology>
    </subcellularLocation>
</comment>
<feature type="transmembrane region" description="Helical" evidence="9">
    <location>
        <begin position="20"/>
        <end position="45"/>
    </location>
</feature>
<feature type="transmembrane region" description="Helical" evidence="9">
    <location>
        <begin position="185"/>
        <end position="205"/>
    </location>
</feature>
<organism evidence="11 12">
    <name type="scientific">Orbus sasakiae</name>
    <dbReference type="NCBI Taxonomy" id="1078475"/>
    <lineage>
        <taxon>Bacteria</taxon>
        <taxon>Pseudomonadati</taxon>
        <taxon>Pseudomonadota</taxon>
        <taxon>Gammaproteobacteria</taxon>
        <taxon>Orbales</taxon>
        <taxon>Orbaceae</taxon>
        <taxon>Orbus</taxon>
    </lineage>
</organism>
<gene>
    <name evidence="11" type="ORF">GCM10023211_01010</name>
</gene>
<dbReference type="Gene3D" id="1.10.3720.10">
    <property type="entry name" value="MetI-like"/>
    <property type="match status" value="1"/>
</dbReference>
<evidence type="ECO:0000256" key="3">
    <source>
        <dbReference type="ARBA" id="ARBA00022448"/>
    </source>
</evidence>
<dbReference type="InterPro" id="IPR035906">
    <property type="entry name" value="MetI-like_sf"/>
</dbReference>